<dbReference type="InterPro" id="IPR021759">
    <property type="entry name" value="WxLIP_HBD"/>
</dbReference>
<dbReference type="EMBL" id="CP049366">
    <property type="protein sequence ID" value="QMT83353.1"/>
    <property type="molecule type" value="Genomic_DNA"/>
</dbReference>
<gene>
    <name evidence="3" type="ORF">G6534_01205</name>
</gene>
<dbReference type="Pfam" id="PF11797">
    <property type="entry name" value="WxLIP_HBD"/>
    <property type="match status" value="1"/>
</dbReference>
<name>A0A7L7KU70_9LACO</name>
<dbReference type="AlphaFoldDB" id="A0A7L7KU70"/>
<feature type="transmembrane region" description="Helical" evidence="1">
    <location>
        <begin position="298"/>
        <end position="319"/>
    </location>
</feature>
<dbReference type="RefSeq" id="WP_182083045.1">
    <property type="nucleotide sequence ID" value="NZ_CP049366.1"/>
</dbReference>
<sequence length="341" mass="36613">MKKRMRTRKSLNVKKRVVGFFAIAVILLGVIGGFGLTHVIAESNSTTGGGADRSAPVAVVASKSDDTSGLLGGGGTNANVVLNSDNTGDSTGSETFVLSYASVPAGKTATLTANIVIPKKSFNGYIMGGFNVSPYKEKAKETVSSNGTLLKNKFSYSIPIQIHQNGKENQEPKYSVMSVRPNTVSSAKGPNAGVTAKVHNANNAYAGQLSSKAVVTSKSDKKFKITEVKNNQNLAPTSTYNYSISWGKKRLQAGNYHLKLTYKTAGGIKSWVINKDFTITNNDAAKYNKLAGIKPNYLWLWILLGVLALAIILGLGVYLGKRNNNKDNNNNSGNTTRRRRR</sequence>
<evidence type="ECO:0000313" key="3">
    <source>
        <dbReference type="EMBL" id="QMT83353.1"/>
    </source>
</evidence>
<keyword evidence="1" id="KW-0472">Membrane</keyword>
<evidence type="ECO:0000259" key="2">
    <source>
        <dbReference type="Pfam" id="PF11797"/>
    </source>
</evidence>
<dbReference type="Proteomes" id="UP000514410">
    <property type="component" value="Chromosome"/>
</dbReference>
<evidence type="ECO:0000313" key="4">
    <source>
        <dbReference type="Proteomes" id="UP000514410"/>
    </source>
</evidence>
<reference evidence="3 4" key="1">
    <citation type="submission" date="2020-02" db="EMBL/GenBank/DDBJ databases">
        <title>Complete Genome Sequence of Lactobacillus sp. NFFJ11 Isolated from animal feed.</title>
        <authorList>
            <person name="Jung J.Y."/>
        </authorList>
    </citation>
    <scope>NUCLEOTIDE SEQUENCE [LARGE SCALE GENOMIC DNA]</scope>
    <source>
        <strain evidence="3 4">NFFJ11</strain>
    </source>
</reference>
<keyword evidence="4" id="KW-1185">Reference proteome</keyword>
<keyword evidence="1" id="KW-0812">Transmembrane</keyword>
<protein>
    <submittedName>
        <fullName evidence="3">DUF3324 domain-containing protein</fullName>
    </submittedName>
</protein>
<organism evidence="3 4">
    <name type="scientific">Companilactobacillus pabuli</name>
    <dbReference type="NCBI Taxonomy" id="2714036"/>
    <lineage>
        <taxon>Bacteria</taxon>
        <taxon>Bacillati</taxon>
        <taxon>Bacillota</taxon>
        <taxon>Bacilli</taxon>
        <taxon>Lactobacillales</taxon>
        <taxon>Lactobacillaceae</taxon>
        <taxon>Companilactobacillus</taxon>
    </lineage>
</organism>
<keyword evidence="1" id="KW-1133">Transmembrane helix</keyword>
<feature type="domain" description="WxL Interacting Protein host binding" evidence="2">
    <location>
        <begin position="146"/>
        <end position="289"/>
    </location>
</feature>
<proteinExistence type="predicted"/>
<accession>A0A7L7KU70</accession>
<evidence type="ECO:0000256" key="1">
    <source>
        <dbReference type="SAM" id="Phobius"/>
    </source>
</evidence>
<dbReference type="KEGG" id="cpab:G6534_01205"/>